<dbReference type="Proteomes" id="UP000295741">
    <property type="component" value="Unassembled WGS sequence"/>
</dbReference>
<feature type="chain" id="PRO_5020527950" evidence="1">
    <location>
        <begin position="20"/>
        <end position="111"/>
    </location>
</feature>
<comment type="caution">
    <text evidence="2">The sequence shown here is derived from an EMBL/GenBank/DDBJ whole genome shotgun (WGS) entry which is preliminary data.</text>
</comment>
<dbReference type="RefSeq" id="WP_133473752.1">
    <property type="nucleotide sequence ID" value="NZ_SNWP01000010.1"/>
</dbReference>
<feature type="signal peptide" evidence="1">
    <location>
        <begin position="1"/>
        <end position="19"/>
    </location>
</feature>
<gene>
    <name evidence="2" type="ORF">BC659_1231</name>
</gene>
<dbReference type="EMBL" id="SNWP01000010">
    <property type="protein sequence ID" value="TDO29148.1"/>
    <property type="molecule type" value="Genomic_DNA"/>
</dbReference>
<evidence type="ECO:0000256" key="1">
    <source>
        <dbReference type="SAM" id="SignalP"/>
    </source>
</evidence>
<dbReference type="AlphaFoldDB" id="A0A4V3C5A9"/>
<evidence type="ECO:0000313" key="2">
    <source>
        <dbReference type="EMBL" id="TDO29148.1"/>
    </source>
</evidence>
<accession>A0A4V3C5A9</accession>
<evidence type="ECO:0000313" key="3">
    <source>
        <dbReference type="Proteomes" id="UP000295741"/>
    </source>
</evidence>
<keyword evidence="1" id="KW-0732">Signal</keyword>
<name>A0A4V3C5A9_9BACT</name>
<organism evidence="2 3">
    <name type="scientific">Sediminibacterium goheungense</name>
    <dbReference type="NCBI Taxonomy" id="1086393"/>
    <lineage>
        <taxon>Bacteria</taxon>
        <taxon>Pseudomonadati</taxon>
        <taxon>Bacteroidota</taxon>
        <taxon>Chitinophagia</taxon>
        <taxon>Chitinophagales</taxon>
        <taxon>Chitinophagaceae</taxon>
        <taxon>Sediminibacterium</taxon>
    </lineage>
</organism>
<reference evidence="2 3" key="1">
    <citation type="submission" date="2019-03" db="EMBL/GenBank/DDBJ databases">
        <title>Genomic Encyclopedia of Archaeal and Bacterial Type Strains, Phase II (KMG-II): from individual species to whole genera.</title>
        <authorList>
            <person name="Goeker M."/>
        </authorList>
    </citation>
    <scope>NUCLEOTIDE SEQUENCE [LARGE SCALE GENOMIC DNA]</scope>
    <source>
        <strain evidence="2 3">DSM 28323</strain>
    </source>
</reference>
<keyword evidence="3" id="KW-1185">Reference proteome</keyword>
<dbReference type="OrthoDB" id="9972008at2"/>
<sequence length="111" mass="12457">MKYLVTIILSLSLYAPQVAKWMAYAECTALAVTMADKSWCDCMLSSDTDVDGIPATEKQKDIQFKTDWKFTIEKNISAEEAVIAAIVPQNGFYTDHLPTPYKPLIFHPPLV</sequence>
<protein>
    <submittedName>
        <fullName evidence="2">Uncharacterized protein</fullName>
    </submittedName>
</protein>
<proteinExistence type="predicted"/>